<name>A0ABQ4Q4P0_9BURK</name>
<dbReference type="Proteomes" id="UP000887222">
    <property type="component" value="Unassembled WGS sequence"/>
</dbReference>
<evidence type="ECO:0000313" key="4">
    <source>
        <dbReference type="EMBL" id="GIZ51785.1"/>
    </source>
</evidence>
<keyword evidence="2" id="KW-0472">Membrane</keyword>
<evidence type="ECO:0000256" key="2">
    <source>
        <dbReference type="SAM" id="Phobius"/>
    </source>
</evidence>
<comment type="caution">
    <text evidence="4">The sequence shown here is derived from an EMBL/GenBank/DDBJ whole genome shotgun (WGS) entry which is preliminary data.</text>
</comment>
<feature type="compositionally biased region" description="Low complexity" evidence="1">
    <location>
        <begin position="103"/>
        <end position="131"/>
    </location>
</feature>
<accession>A0ABQ4Q4P0</accession>
<dbReference type="InterPro" id="IPR036680">
    <property type="entry name" value="SPOR-like_sf"/>
</dbReference>
<dbReference type="GO" id="GO:0051301">
    <property type="term" value="P:cell division"/>
    <property type="evidence" value="ECO:0007669"/>
    <property type="project" value="UniProtKB-KW"/>
</dbReference>
<dbReference type="PANTHER" id="PTHR38687">
    <property type="entry name" value="CELL DIVISION PROTEIN DEDD-RELATED"/>
    <property type="match status" value="1"/>
</dbReference>
<dbReference type="EMBL" id="BPMK01000007">
    <property type="protein sequence ID" value="GIZ51785.1"/>
    <property type="molecule type" value="Genomic_DNA"/>
</dbReference>
<keyword evidence="4" id="KW-0132">Cell division</keyword>
<keyword evidence="5" id="KW-1185">Reference proteome</keyword>
<evidence type="ECO:0000313" key="5">
    <source>
        <dbReference type="Proteomes" id="UP000887222"/>
    </source>
</evidence>
<feature type="compositionally biased region" description="Low complexity" evidence="1">
    <location>
        <begin position="83"/>
        <end position="93"/>
    </location>
</feature>
<feature type="domain" description="SPOR" evidence="3">
    <location>
        <begin position="135"/>
        <end position="213"/>
    </location>
</feature>
<gene>
    <name evidence="4" type="ORF">NCCP691_17990</name>
</gene>
<dbReference type="PANTHER" id="PTHR38687:SF1">
    <property type="entry name" value="CELL DIVISION PROTEIN DEDD"/>
    <property type="match status" value="1"/>
</dbReference>
<keyword evidence="2" id="KW-0812">Transmembrane</keyword>
<evidence type="ECO:0000256" key="1">
    <source>
        <dbReference type="SAM" id="MobiDB-lite"/>
    </source>
</evidence>
<dbReference type="Gene3D" id="3.30.70.1070">
    <property type="entry name" value="Sporulation related repeat"/>
    <property type="match status" value="1"/>
</dbReference>
<keyword evidence="4" id="KW-0131">Cell cycle</keyword>
<dbReference type="InterPro" id="IPR007730">
    <property type="entry name" value="SPOR-like_dom"/>
</dbReference>
<sequence>MARASMIHTTRQQGGTLLGIIIGLVIGLGIALAVAMAITKTPMPFTDKSGRQKASDPGAQVSDPNRPLYGSKAPSREAAKEVAPPQNTAAPQPADKPREIQVAPAAEAPAAGKPPVVEQSASARPALSAPAPAAPEDKWIYFLQAGAFREQGDAEGMRAKLALQGVEARVSERQSESGVLYRVRVGPFNDIDAMNKVRAKLSDSGIDAAVVRSAK</sequence>
<dbReference type="PROSITE" id="PS51724">
    <property type="entry name" value="SPOR"/>
    <property type="match status" value="1"/>
</dbReference>
<dbReference type="InterPro" id="IPR052521">
    <property type="entry name" value="Cell_div_SPOR-domain"/>
</dbReference>
<feature type="region of interest" description="Disordered" evidence="1">
    <location>
        <begin position="44"/>
        <end position="131"/>
    </location>
</feature>
<proteinExistence type="predicted"/>
<organism evidence="4 5">
    <name type="scientific">Noviherbaspirillum aridicola</name>
    <dbReference type="NCBI Taxonomy" id="2849687"/>
    <lineage>
        <taxon>Bacteria</taxon>
        <taxon>Pseudomonadati</taxon>
        <taxon>Pseudomonadota</taxon>
        <taxon>Betaproteobacteria</taxon>
        <taxon>Burkholderiales</taxon>
        <taxon>Oxalobacteraceae</taxon>
        <taxon>Noviherbaspirillum</taxon>
    </lineage>
</organism>
<keyword evidence="2" id="KW-1133">Transmembrane helix</keyword>
<feature type="transmembrane region" description="Helical" evidence="2">
    <location>
        <begin position="16"/>
        <end position="38"/>
    </location>
</feature>
<reference evidence="4 5" key="1">
    <citation type="journal article" date="2022" name="Int. J. Syst. Evol. Microbiol.">
        <title>Noviherbaspirillum aridicola sp. nov., isolated from an arid soil in Pakistan.</title>
        <authorList>
            <person name="Khan I.U."/>
            <person name="Saqib M."/>
            <person name="Amin A."/>
            <person name="Hussain F."/>
            <person name="Li L."/>
            <person name="Liu Y.H."/>
            <person name="Fang B.Z."/>
            <person name="Ahmed I."/>
            <person name="Li W.J."/>
        </authorList>
    </citation>
    <scope>NUCLEOTIDE SEQUENCE [LARGE SCALE GENOMIC DNA]</scope>
    <source>
        <strain evidence="4 5">NCCP-691</strain>
    </source>
</reference>
<dbReference type="SUPFAM" id="SSF110997">
    <property type="entry name" value="Sporulation related repeat"/>
    <property type="match status" value="1"/>
</dbReference>
<evidence type="ECO:0000259" key="3">
    <source>
        <dbReference type="PROSITE" id="PS51724"/>
    </source>
</evidence>
<dbReference type="Pfam" id="PF05036">
    <property type="entry name" value="SPOR"/>
    <property type="match status" value="1"/>
</dbReference>
<protein>
    <submittedName>
        <fullName evidence="4">Cell division protein</fullName>
    </submittedName>
</protein>